<dbReference type="InterPro" id="IPR015797">
    <property type="entry name" value="NUDIX_hydrolase-like_dom_sf"/>
</dbReference>
<protein>
    <recommendedName>
        <fullName evidence="3">Nudix hydrolase domain-containing protein</fullName>
    </recommendedName>
</protein>
<dbReference type="InterPro" id="IPR020084">
    <property type="entry name" value="NUDIX_hydrolase_CS"/>
</dbReference>
<feature type="domain" description="Nudix hydrolase" evidence="3">
    <location>
        <begin position="6"/>
        <end position="127"/>
    </location>
</feature>
<dbReference type="Proteomes" id="UP000177130">
    <property type="component" value="Unassembled WGS sequence"/>
</dbReference>
<sequence length="146" mass="16675">MSEIKEFVIRCRAIIVYDGKLLVVKHSENDKHFALPGGRLELGEDIKDCMSRELVEELGIKPEIGKLLYVHNFLDGKKHSVEFFFEIKNGADYLKIGDVERTHAYEICEMLWIGATHDLHLLPAQVFQDFKTDQIPGATKFIRGSA</sequence>
<organism evidence="4 5">
    <name type="scientific">Candidatus Taylorbacteria bacterium RIFCSPHIGHO2_02_FULL_43_32b</name>
    <dbReference type="NCBI Taxonomy" id="1802306"/>
    <lineage>
        <taxon>Bacteria</taxon>
        <taxon>Candidatus Tayloriibacteriota</taxon>
    </lineage>
</organism>
<dbReference type="SUPFAM" id="SSF55811">
    <property type="entry name" value="Nudix"/>
    <property type="match status" value="1"/>
</dbReference>
<comment type="caution">
    <text evidence="4">The sequence shown here is derived from an EMBL/GenBank/DDBJ whole genome shotgun (WGS) entry which is preliminary data.</text>
</comment>
<dbReference type="PROSITE" id="PS00893">
    <property type="entry name" value="NUDIX_BOX"/>
    <property type="match status" value="1"/>
</dbReference>
<evidence type="ECO:0000256" key="2">
    <source>
        <dbReference type="ARBA" id="ARBA00022801"/>
    </source>
</evidence>
<dbReference type="EMBL" id="MHRK01000016">
    <property type="protein sequence ID" value="OHA24225.1"/>
    <property type="molecule type" value="Genomic_DNA"/>
</dbReference>
<proteinExistence type="predicted"/>
<dbReference type="GO" id="GO:0016787">
    <property type="term" value="F:hydrolase activity"/>
    <property type="evidence" value="ECO:0007669"/>
    <property type="project" value="UniProtKB-KW"/>
</dbReference>
<dbReference type="PANTHER" id="PTHR43046:SF14">
    <property type="entry name" value="MUTT_NUDIX FAMILY PROTEIN"/>
    <property type="match status" value="1"/>
</dbReference>
<evidence type="ECO:0000313" key="5">
    <source>
        <dbReference type="Proteomes" id="UP000177130"/>
    </source>
</evidence>
<evidence type="ECO:0000259" key="3">
    <source>
        <dbReference type="PROSITE" id="PS51462"/>
    </source>
</evidence>
<evidence type="ECO:0000256" key="1">
    <source>
        <dbReference type="ARBA" id="ARBA00001946"/>
    </source>
</evidence>
<dbReference type="PROSITE" id="PS51462">
    <property type="entry name" value="NUDIX"/>
    <property type="match status" value="1"/>
</dbReference>
<accession>A0A1G2MJX0</accession>
<gene>
    <name evidence="4" type="ORF">A3C72_05000</name>
</gene>
<dbReference type="InterPro" id="IPR000086">
    <property type="entry name" value="NUDIX_hydrolase_dom"/>
</dbReference>
<keyword evidence="2" id="KW-0378">Hydrolase</keyword>
<comment type="cofactor">
    <cofactor evidence="1">
        <name>Mg(2+)</name>
        <dbReference type="ChEBI" id="CHEBI:18420"/>
    </cofactor>
</comment>
<reference evidence="4 5" key="1">
    <citation type="journal article" date="2016" name="Nat. Commun.">
        <title>Thousands of microbial genomes shed light on interconnected biogeochemical processes in an aquifer system.</title>
        <authorList>
            <person name="Anantharaman K."/>
            <person name="Brown C.T."/>
            <person name="Hug L.A."/>
            <person name="Sharon I."/>
            <person name="Castelle C.J."/>
            <person name="Probst A.J."/>
            <person name="Thomas B.C."/>
            <person name="Singh A."/>
            <person name="Wilkins M.J."/>
            <person name="Karaoz U."/>
            <person name="Brodie E.L."/>
            <person name="Williams K.H."/>
            <person name="Hubbard S.S."/>
            <person name="Banfield J.F."/>
        </authorList>
    </citation>
    <scope>NUCLEOTIDE SEQUENCE [LARGE SCALE GENOMIC DNA]</scope>
</reference>
<dbReference type="Pfam" id="PF00293">
    <property type="entry name" value="NUDIX"/>
    <property type="match status" value="1"/>
</dbReference>
<dbReference type="STRING" id="1802306.A3C72_05000"/>
<name>A0A1G2MJX0_9BACT</name>
<dbReference type="AlphaFoldDB" id="A0A1G2MJX0"/>
<dbReference type="PANTHER" id="PTHR43046">
    <property type="entry name" value="GDP-MANNOSE MANNOSYL HYDROLASE"/>
    <property type="match status" value="1"/>
</dbReference>
<dbReference type="Gene3D" id="3.90.79.10">
    <property type="entry name" value="Nucleoside Triphosphate Pyrophosphohydrolase"/>
    <property type="match status" value="1"/>
</dbReference>
<evidence type="ECO:0000313" key="4">
    <source>
        <dbReference type="EMBL" id="OHA24225.1"/>
    </source>
</evidence>